<proteinExistence type="predicted"/>
<keyword evidence="1" id="KW-0472">Membrane</keyword>
<evidence type="ECO:0000256" key="1">
    <source>
        <dbReference type="SAM" id="Phobius"/>
    </source>
</evidence>
<organism evidence="2 3">
    <name type="scientific">Dreissena polymorpha</name>
    <name type="common">Zebra mussel</name>
    <name type="synonym">Mytilus polymorpha</name>
    <dbReference type="NCBI Taxonomy" id="45954"/>
    <lineage>
        <taxon>Eukaryota</taxon>
        <taxon>Metazoa</taxon>
        <taxon>Spiralia</taxon>
        <taxon>Lophotrochozoa</taxon>
        <taxon>Mollusca</taxon>
        <taxon>Bivalvia</taxon>
        <taxon>Autobranchia</taxon>
        <taxon>Heteroconchia</taxon>
        <taxon>Euheterodonta</taxon>
        <taxon>Imparidentia</taxon>
        <taxon>Neoheterodontei</taxon>
        <taxon>Myida</taxon>
        <taxon>Dreissenoidea</taxon>
        <taxon>Dreissenidae</taxon>
        <taxon>Dreissena</taxon>
    </lineage>
</organism>
<reference evidence="2" key="1">
    <citation type="journal article" date="2019" name="bioRxiv">
        <title>The Genome of the Zebra Mussel, Dreissena polymorpha: A Resource for Invasive Species Research.</title>
        <authorList>
            <person name="McCartney M.A."/>
            <person name="Auch B."/>
            <person name="Kono T."/>
            <person name="Mallez S."/>
            <person name="Zhang Y."/>
            <person name="Obille A."/>
            <person name="Becker A."/>
            <person name="Abrahante J.E."/>
            <person name="Garbe J."/>
            <person name="Badalamenti J.P."/>
            <person name="Herman A."/>
            <person name="Mangelson H."/>
            <person name="Liachko I."/>
            <person name="Sullivan S."/>
            <person name="Sone E.D."/>
            <person name="Koren S."/>
            <person name="Silverstein K.A.T."/>
            <person name="Beckman K.B."/>
            <person name="Gohl D.M."/>
        </authorList>
    </citation>
    <scope>NUCLEOTIDE SEQUENCE</scope>
    <source>
        <strain evidence="2">Duluth1</strain>
        <tissue evidence="2">Whole animal</tissue>
    </source>
</reference>
<keyword evidence="1" id="KW-0812">Transmembrane</keyword>
<accession>A0A9D4JRT9</accession>
<comment type="caution">
    <text evidence="2">The sequence shown here is derived from an EMBL/GenBank/DDBJ whole genome shotgun (WGS) entry which is preliminary data.</text>
</comment>
<evidence type="ECO:0000313" key="3">
    <source>
        <dbReference type="Proteomes" id="UP000828390"/>
    </source>
</evidence>
<gene>
    <name evidence="2" type="ORF">DPMN_124004</name>
</gene>
<feature type="transmembrane region" description="Helical" evidence="1">
    <location>
        <begin position="21"/>
        <end position="42"/>
    </location>
</feature>
<name>A0A9D4JRT9_DREPO</name>
<dbReference type="Proteomes" id="UP000828390">
    <property type="component" value="Unassembled WGS sequence"/>
</dbReference>
<keyword evidence="1" id="KW-1133">Transmembrane helix</keyword>
<protein>
    <submittedName>
        <fullName evidence="2">Uncharacterized protein</fullName>
    </submittedName>
</protein>
<feature type="transmembrane region" description="Helical" evidence="1">
    <location>
        <begin position="54"/>
        <end position="73"/>
    </location>
</feature>
<sequence>MGDSIPYWAGQWAESRRMPDLNLPGGTRVVWMCVYGMGWTGAVHQMQLPALFQMPPNVLVVYLGVMIWSGITFKSHLNEFKTQLNISILHFWRPL</sequence>
<evidence type="ECO:0000313" key="2">
    <source>
        <dbReference type="EMBL" id="KAH3822230.1"/>
    </source>
</evidence>
<keyword evidence="3" id="KW-1185">Reference proteome</keyword>
<reference evidence="2" key="2">
    <citation type="submission" date="2020-11" db="EMBL/GenBank/DDBJ databases">
        <authorList>
            <person name="McCartney M.A."/>
            <person name="Auch B."/>
            <person name="Kono T."/>
            <person name="Mallez S."/>
            <person name="Becker A."/>
            <person name="Gohl D.M."/>
            <person name="Silverstein K.A.T."/>
            <person name="Koren S."/>
            <person name="Bechman K.B."/>
            <person name="Herman A."/>
            <person name="Abrahante J.E."/>
            <person name="Garbe J."/>
        </authorList>
    </citation>
    <scope>NUCLEOTIDE SEQUENCE</scope>
    <source>
        <strain evidence="2">Duluth1</strain>
        <tissue evidence="2">Whole animal</tissue>
    </source>
</reference>
<dbReference type="AlphaFoldDB" id="A0A9D4JRT9"/>
<dbReference type="EMBL" id="JAIWYP010000005">
    <property type="protein sequence ID" value="KAH3822230.1"/>
    <property type="molecule type" value="Genomic_DNA"/>
</dbReference>